<dbReference type="PANTHER" id="PTHR46043:SF9">
    <property type="entry name" value="ARM REPEAT SUPERFAMILY PROTEIN"/>
    <property type="match status" value="1"/>
</dbReference>
<comment type="caution">
    <text evidence="2">The sequence shown here is derived from an EMBL/GenBank/DDBJ whole genome shotgun (WGS) entry which is preliminary data.</text>
</comment>
<name>A0A978UEC7_ZIZJJ</name>
<dbReference type="InterPro" id="IPR011989">
    <property type="entry name" value="ARM-like"/>
</dbReference>
<protein>
    <submittedName>
        <fullName evidence="2">Uncharacterized protein</fullName>
    </submittedName>
</protein>
<dbReference type="AlphaFoldDB" id="A0A978UEC7"/>
<dbReference type="PANTHER" id="PTHR46043">
    <property type="entry name" value="ARM REPEAT SUPERFAMILY PROTEIN"/>
    <property type="match status" value="1"/>
</dbReference>
<reference evidence="2" key="1">
    <citation type="journal article" date="2021" name="Front. Plant Sci.">
        <title>Chromosome-Scale Genome Assembly for Chinese Sour Jujube and Insights Into Its Genome Evolution and Domestication Signature.</title>
        <authorList>
            <person name="Shen L.-Y."/>
            <person name="Luo H."/>
            <person name="Wang X.-L."/>
            <person name="Wang X.-M."/>
            <person name="Qiu X.-J."/>
            <person name="Liu H."/>
            <person name="Zhou S.-S."/>
            <person name="Jia K.-H."/>
            <person name="Nie S."/>
            <person name="Bao Y.-T."/>
            <person name="Zhang R.-G."/>
            <person name="Yun Q.-Z."/>
            <person name="Chai Y.-H."/>
            <person name="Lu J.-Y."/>
            <person name="Li Y."/>
            <person name="Zhao S.-W."/>
            <person name="Mao J.-F."/>
            <person name="Jia S.-G."/>
            <person name="Mao Y.-M."/>
        </authorList>
    </citation>
    <scope>NUCLEOTIDE SEQUENCE</scope>
    <source>
        <strain evidence="2">AT0</strain>
        <tissue evidence="2">Leaf</tissue>
    </source>
</reference>
<evidence type="ECO:0000313" key="2">
    <source>
        <dbReference type="EMBL" id="KAH7513120.1"/>
    </source>
</evidence>
<dbReference type="InterPro" id="IPR032675">
    <property type="entry name" value="LRR_dom_sf"/>
</dbReference>
<sequence length="262" mass="29833">MPILLPNLKNLVHLTVQLCEEMVEITGESSDEDEDDVNQEAVSTSCIISASLPKLSILHFHDLPELKRFCSKEIVFDSLKEICISRCPKLSFNGVQHVETDYSKHTYSVVNSRIGNDDHRSFKLREENACIINIYSDFDTKRYRRRRILSEMKKLMEAGCIPLLIKTLEAKSHSTTVIATQAISSLVTLSQDCREVRRDNKSVPNSVQLLDPSPQKTLKKNAKPTETDIPAARKLLERLERGKLRSQTPEVEKLLLASFIRK</sequence>
<proteinExistence type="predicted"/>
<dbReference type="EMBL" id="JAEACU010000012">
    <property type="protein sequence ID" value="KAH7513120.1"/>
    <property type="molecule type" value="Genomic_DNA"/>
</dbReference>
<organism evidence="2 3">
    <name type="scientific">Ziziphus jujuba var. spinosa</name>
    <dbReference type="NCBI Taxonomy" id="714518"/>
    <lineage>
        <taxon>Eukaryota</taxon>
        <taxon>Viridiplantae</taxon>
        <taxon>Streptophyta</taxon>
        <taxon>Embryophyta</taxon>
        <taxon>Tracheophyta</taxon>
        <taxon>Spermatophyta</taxon>
        <taxon>Magnoliopsida</taxon>
        <taxon>eudicotyledons</taxon>
        <taxon>Gunneridae</taxon>
        <taxon>Pentapetalae</taxon>
        <taxon>rosids</taxon>
        <taxon>fabids</taxon>
        <taxon>Rosales</taxon>
        <taxon>Rhamnaceae</taxon>
        <taxon>Paliureae</taxon>
        <taxon>Ziziphus</taxon>
    </lineage>
</organism>
<dbReference type="Gene3D" id="3.80.10.10">
    <property type="entry name" value="Ribonuclease Inhibitor"/>
    <property type="match status" value="1"/>
</dbReference>
<feature type="region of interest" description="Disordered" evidence="1">
    <location>
        <begin position="199"/>
        <end position="227"/>
    </location>
</feature>
<dbReference type="InterPro" id="IPR016024">
    <property type="entry name" value="ARM-type_fold"/>
</dbReference>
<gene>
    <name evidence="2" type="ORF">FEM48_Zijuj12G0162900</name>
</gene>
<evidence type="ECO:0000313" key="3">
    <source>
        <dbReference type="Proteomes" id="UP000813462"/>
    </source>
</evidence>
<accession>A0A978UEC7</accession>
<evidence type="ECO:0000256" key="1">
    <source>
        <dbReference type="SAM" id="MobiDB-lite"/>
    </source>
</evidence>
<dbReference type="Gene3D" id="1.25.10.10">
    <property type="entry name" value="Leucine-rich Repeat Variant"/>
    <property type="match status" value="1"/>
</dbReference>
<dbReference type="Proteomes" id="UP000813462">
    <property type="component" value="Unassembled WGS sequence"/>
</dbReference>
<dbReference type="SUPFAM" id="SSF48371">
    <property type="entry name" value="ARM repeat"/>
    <property type="match status" value="1"/>
</dbReference>